<evidence type="ECO:0000313" key="2">
    <source>
        <dbReference type="EMBL" id="ATV58544.1"/>
    </source>
</evidence>
<dbReference type="AlphaFoldDB" id="A0A2D3NV27"/>
<keyword evidence="1" id="KW-1133">Transmembrane helix</keyword>
<dbReference type="RefSeq" id="WP_100024245.1">
    <property type="nucleotide sequence ID" value="NZ_CP024699.1"/>
</dbReference>
<evidence type="ECO:0000313" key="3">
    <source>
        <dbReference type="Proteomes" id="UP000230056"/>
    </source>
</evidence>
<proteinExistence type="predicted"/>
<dbReference type="EMBL" id="CP024699">
    <property type="protein sequence ID" value="ATV58544.1"/>
    <property type="molecule type" value="Genomic_DNA"/>
</dbReference>
<keyword evidence="1" id="KW-0812">Transmembrane</keyword>
<dbReference type="Proteomes" id="UP000230056">
    <property type="component" value="Chromosome"/>
</dbReference>
<organism evidence="2 3">
    <name type="scientific">Fusobacterium pseudoperiodonticum</name>
    <dbReference type="NCBI Taxonomy" id="2663009"/>
    <lineage>
        <taxon>Bacteria</taxon>
        <taxon>Fusobacteriati</taxon>
        <taxon>Fusobacteriota</taxon>
        <taxon>Fusobacteriia</taxon>
        <taxon>Fusobacteriales</taxon>
        <taxon>Fusobacteriaceae</taxon>
        <taxon>Fusobacterium</taxon>
    </lineage>
</organism>
<name>A0A2D3NV27_9FUSO</name>
<reference evidence="2 3" key="1">
    <citation type="submission" date="2017-11" db="EMBL/GenBank/DDBJ databases">
        <title>Genome sequencing of Fusobacterium periodonticum KCOM 1261.</title>
        <authorList>
            <person name="Kook J.-K."/>
            <person name="Park S.-N."/>
            <person name="Lim Y.K."/>
        </authorList>
    </citation>
    <scope>NUCLEOTIDE SEQUENCE [LARGE SCALE GENOMIC DNA]</scope>
    <source>
        <strain evidence="2 3">KCOM 1261</strain>
    </source>
</reference>
<feature type="transmembrane region" description="Helical" evidence="1">
    <location>
        <begin position="451"/>
        <end position="474"/>
    </location>
</feature>
<protein>
    <submittedName>
        <fullName evidence="2">Uncharacterized protein</fullName>
    </submittedName>
</protein>
<sequence>MFSLRGSRKRKTEKIIQKFLKSYAENEKSQDKKDLKSWLILELQNELPNKKTEDIEKIATELISGIEIYYTKKKEVEKYQSLGITNGDYVGNEILEKVADEIEEAEIVDTKEIIEDMKETSNILSNYNEAMIYETATIKEPQLVANILSANSVNNYVDTINTAIDSANKTLMESVTTKAGTINQNPNLDGFIFEEYHAGTFNVDATVKQKPYHAEALKPELGETYGKNSIDLVIEDTGKYVKKYSAKAYKNANETAKSFYDKMTGYKYKFQSKLVPTEQTSEIANSVDKIKYNNVESKGITKVEIKEIQNDLQTGNKKADIINFKNDVNTISISKQIGKQAMVNGTMGLGIGMATNIGINLITGKEVEVEQVIEAGIKTGTSMGIATAVAGGIRVAVEKKVIPTVFSRVLTNNTIGAIAAASMDIIGTAFKLGSGEITLGKAVKDIGKSVGAAYGAIVASGWGYAGGMAIAGMIGLGTIGAVGTILGVGVAVVAGAVCATVGSKVAGAIASGIGAVAGAIAEGAVGIVKAGKEVVKSVASGVWNGVKAVGGAIVGGATAIVKGVGSAIGSIANGIGSTVSSFCSGVASFFGW</sequence>
<gene>
    <name evidence="2" type="ORF">CTM72_01550</name>
</gene>
<accession>A0A2D3NV27</accession>
<keyword evidence="1" id="KW-0472">Membrane</keyword>
<feature type="transmembrane region" description="Helical" evidence="1">
    <location>
        <begin position="480"/>
        <end position="501"/>
    </location>
</feature>
<evidence type="ECO:0000256" key="1">
    <source>
        <dbReference type="SAM" id="Phobius"/>
    </source>
</evidence>